<dbReference type="AlphaFoldDB" id="A0AB94IYJ9"/>
<dbReference type="RefSeq" id="WP_015556881.1">
    <property type="nucleotide sequence ID" value="NC_021038.1"/>
</dbReference>
<evidence type="ECO:0000259" key="1">
    <source>
        <dbReference type="Pfam" id="PF26395"/>
    </source>
</evidence>
<organism evidence="2 3">
    <name type="scientific">Fretibacterium fastidiosum</name>
    <dbReference type="NCBI Taxonomy" id="651822"/>
    <lineage>
        <taxon>Bacteria</taxon>
        <taxon>Thermotogati</taxon>
        <taxon>Synergistota</taxon>
        <taxon>Synergistia</taxon>
        <taxon>Synergistales</taxon>
        <taxon>Aminobacteriaceae</taxon>
        <taxon>Fretibacterium</taxon>
    </lineage>
</organism>
<evidence type="ECO:0000313" key="2">
    <source>
        <dbReference type="EMBL" id="CBL28734.1"/>
    </source>
</evidence>
<dbReference type="KEGG" id="sbr:SY1_18930"/>
<evidence type="ECO:0000313" key="3">
    <source>
        <dbReference type="Proteomes" id="UP000008957"/>
    </source>
</evidence>
<accession>A0AB94IYJ9</accession>
<dbReference type="EMBL" id="FP929056">
    <property type="protein sequence ID" value="CBL28734.1"/>
    <property type="molecule type" value="Genomic_DNA"/>
</dbReference>
<name>A0AB94IYJ9_9BACT</name>
<gene>
    <name evidence="2" type="ORF">SY1_18930</name>
</gene>
<feature type="domain" description="Type II CBASS E2 protein" evidence="1">
    <location>
        <begin position="21"/>
        <end position="140"/>
    </location>
</feature>
<reference evidence="3" key="1">
    <citation type="submission" date="2010-03" db="EMBL/GenBank/DDBJ databases">
        <title>The genome sequence of Synergistetes sp. SGP1.</title>
        <authorList>
            <consortium name="metaHIT consortium -- http://www.metahit.eu/"/>
            <person name="Pajon A."/>
            <person name="Turner K."/>
            <person name="Parkhill J."/>
            <person name="Wade W."/>
            <person name="Vartoukian S."/>
        </authorList>
    </citation>
    <scope>NUCLEOTIDE SEQUENCE [LARGE SCALE GENOMIC DNA]</scope>
    <source>
        <strain evidence="3">SGP1</strain>
    </source>
</reference>
<sequence>MAINVTKTLSERIQAHEAPIMKRKFPQFALFQGDPSLPFASNGELFWGGTLTTNFGSSFSVAVVYPASYPHGQTKVFVRELMGVRTPHKYVDGHLCLYSNDHGGGGEGIGTETTAAALLGWAAAWLNAWEVYQRSGNWPGR</sequence>
<reference evidence="2 3" key="2">
    <citation type="submission" date="2010-03" db="EMBL/GenBank/DDBJ databases">
        <authorList>
            <person name="Pajon A."/>
        </authorList>
    </citation>
    <scope>NUCLEOTIDE SEQUENCE [LARGE SCALE GENOMIC DNA]</scope>
    <source>
        <strain evidence="2 3">SGP1</strain>
    </source>
</reference>
<dbReference type="Proteomes" id="UP000008957">
    <property type="component" value="Chromosome"/>
</dbReference>
<protein>
    <recommendedName>
        <fullName evidence="1">Type II CBASS E2 protein domain-containing protein</fullName>
    </recommendedName>
</protein>
<dbReference type="InterPro" id="IPR058588">
    <property type="entry name" value="E2-CBASS"/>
</dbReference>
<proteinExistence type="predicted"/>
<dbReference type="Pfam" id="PF26395">
    <property type="entry name" value="E2-CBASS"/>
    <property type="match status" value="1"/>
</dbReference>
<keyword evidence="3" id="KW-1185">Reference proteome</keyword>